<dbReference type="InterPro" id="IPR028098">
    <property type="entry name" value="Glyco_trans_4-like_N"/>
</dbReference>
<keyword evidence="4" id="KW-1185">Reference proteome</keyword>
<dbReference type="PANTHER" id="PTHR45947:SF3">
    <property type="entry name" value="SULFOQUINOVOSYL TRANSFERASE SQD2"/>
    <property type="match status" value="1"/>
</dbReference>
<organism evidence="3 4">
    <name type="scientific">Liquorilactobacillus cacaonum DSM 21116</name>
    <dbReference type="NCBI Taxonomy" id="1423729"/>
    <lineage>
        <taxon>Bacteria</taxon>
        <taxon>Bacillati</taxon>
        <taxon>Bacillota</taxon>
        <taxon>Bacilli</taxon>
        <taxon>Lactobacillales</taxon>
        <taxon>Lactobacillaceae</taxon>
        <taxon>Liquorilactobacillus</taxon>
    </lineage>
</organism>
<dbReference type="InterPro" id="IPR050194">
    <property type="entry name" value="Glycosyltransferase_grp1"/>
</dbReference>
<comment type="caution">
    <text evidence="3">The sequence shown here is derived from an EMBL/GenBank/DDBJ whole genome shotgun (WGS) entry which is preliminary data.</text>
</comment>
<dbReference type="EMBL" id="AYZE01000014">
    <property type="protein sequence ID" value="KRM91130.1"/>
    <property type="molecule type" value="Genomic_DNA"/>
</dbReference>
<protein>
    <submittedName>
        <fullName evidence="3">EpsIM, putative glycosyltransferase</fullName>
    </submittedName>
</protein>
<evidence type="ECO:0000313" key="3">
    <source>
        <dbReference type="EMBL" id="KRM91130.1"/>
    </source>
</evidence>
<evidence type="ECO:0000259" key="1">
    <source>
        <dbReference type="Pfam" id="PF00534"/>
    </source>
</evidence>
<evidence type="ECO:0000259" key="2">
    <source>
        <dbReference type="Pfam" id="PF13439"/>
    </source>
</evidence>
<name>A0A0R2CIL6_9LACO</name>
<dbReference type="InterPro" id="IPR001296">
    <property type="entry name" value="Glyco_trans_1"/>
</dbReference>
<sequence length="383" mass="44047">MEIKKIKVAMIMGKMHGNGVEAVVLNYFKCIDKSKFKIDFIVDEDSTAIPKEDIEKMGGTVHVVAPYQNLIKYDSDLRRIFKKNNYDIVHSNVNTLSVFPLRIAKQCGVPVRIAHNHSTAAPNEIKKTIVKSVLKLFSTRYATHFMAPTRYAGKWLFGNEVEKNNFMVLRNAIDVERFKFSKSKREEIRNDLNIKQDEFLLGSVGRFVWQKNPMFTAKVFLEFLKINKKAKLLFIGNGPLKKDVVEFSKKNNIFGRIIFLKNTKSIEDYYQVMDALIFPTHYEGFGNVGLEAQCNGMKVFASENVPEEVNLTDLFERLDLEEEPRLWAQKIADCDYQTLKREKYADKIGKSMYNLDNSSKELEVFYENALGIASKKSSSLVLP</sequence>
<dbReference type="GO" id="GO:0016757">
    <property type="term" value="F:glycosyltransferase activity"/>
    <property type="evidence" value="ECO:0007669"/>
    <property type="project" value="InterPro"/>
</dbReference>
<feature type="domain" description="Glycosyl transferase family 1" evidence="1">
    <location>
        <begin position="185"/>
        <end position="303"/>
    </location>
</feature>
<dbReference type="Pfam" id="PF00534">
    <property type="entry name" value="Glycos_transf_1"/>
    <property type="match status" value="1"/>
</dbReference>
<dbReference type="Gene3D" id="3.40.50.2000">
    <property type="entry name" value="Glycogen Phosphorylase B"/>
    <property type="match status" value="2"/>
</dbReference>
<dbReference type="AlphaFoldDB" id="A0A0R2CIL6"/>
<evidence type="ECO:0000313" key="4">
    <source>
        <dbReference type="Proteomes" id="UP000051131"/>
    </source>
</evidence>
<dbReference type="PATRIC" id="fig|1423729.3.peg.1143"/>
<accession>A0A0R2CIL6</accession>
<dbReference type="Proteomes" id="UP000051131">
    <property type="component" value="Unassembled WGS sequence"/>
</dbReference>
<dbReference type="PANTHER" id="PTHR45947">
    <property type="entry name" value="SULFOQUINOVOSYL TRANSFERASE SQD2"/>
    <property type="match status" value="1"/>
</dbReference>
<dbReference type="OrthoDB" id="9804196at2"/>
<dbReference type="Pfam" id="PF13439">
    <property type="entry name" value="Glyco_transf_4"/>
    <property type="match status" value="1"/>
</dbReference>
<feature type="domain" description="Glycosyltransferase subfamily 4-like N-terminal" evidence="2">
    <location>
        <begin position="18"/>
        <end position="177"/>
    </location>
</feature>
<gene>
    <name evidence="3" type="ORF">FC80_GL001129</name>
</gene>
<dbReference type="SUPFAM" id="SSF53756">
    <property type="entry name" value="UDP-Glycosyltransferase/glycogen phosphorylase"/>
    <property type="match status" value="1"/>
</dbReference>
<proteinExistence type="predicted"/>
<dbReference type="STRING" id="1423729.FC80_GL001129"/>
<keyword evidence="3" id="KW-0808">Transferase</keyword>
<reference evidence="3 4" key="1">
    <citation type="journal article" date="2015" name="Genome Announc.">
        <title>Expanding the biotechnology potential of lactobacilli through comparative genomics of 213 strains and associated genera.</title>
        <authorList>
            <person name="Sun Z."/>
            <person name="Harris H.M."/>
            <person name="McCann A."/>
            <person name="Guo C."/>
            <person name="Argimon S."/>
            <person name="Zhang W."/>
            <person name="Yang X."/>
            <person name="Jeffery I.B."/>
            <person name="Cooney J.C."/>
            <person name="Kagawa T.F."/>
            <person name="Liu W."/>
            <person name="Song Y."/>
            <person name="Salvetti E."/>
            <person name="Wrobel A."/>
            <person name="Rasinkangas P."/>
            <person name="Parkhill J."/>
            <person name="Rea M.C."/>
            <person name="O'Sullivan O."/>
            <person name="Ritari J."/>
            <person name="Douillard F.P."/>
            <person name="Paul Ross R."/>
            <person name="Yang R."/>
            <person name="Briner A.E."/>
            <person name="Felis G.E."/>
            <person name="de Vos W.M."/>
            <person name="Barrangou R."/>
            <person name="Klaenhammer T.R."/>
            <person name="Caufield P.W."/>
            <person name="Cui Y."/>
            <person name="Zhang H."/>
            <person name="O'Toole P.W."/>
        </authorList>
    </citation>
    <scope>NUCLEOTIDE SEQUENCE [LARGE SCALE GENOMIC DNA]</scope>
    <source>
        <strain evidence="3 4">DSM 21116</strain>
    </source>
</reference>
<dbReference type="RefSeq" id="WP_057829328.1">
    <property type="nucleotide sequence ID" value="NZ_AYZE01000014.1"/>
</dbReference>